<dbReference type="eggNOG" id="COG3267">
    <property type="taxonomic scope" value="Bacteria"/>
</dbReference>
<proteinExistence type="predicted"/>
<name>Q3IHS3_PSET1</name>
<gene>
    <name evidence="4" type="ordered locus">PSHAa2266</name>
</gene>
<evidence type="ECO:0000313" key="5">
    <source>
        <dbReference type="Proteomes" id="UP000006843"/>
    </source>
</evidence>
<feature type="compositionally biased region" description="Low complexity" evidence="1">
    <location>
        <begin position="212"/>
        <end position="223"/>
    </location>
</feature>
<feature type="region of interest" description="Disordered" evidence="1">
    <location>
        <begin position="190"/>
        <end position="229"/>
    </location>
</feature>
<evidence type="ECO:0000313" key="4">
    <source>
        <dbReference type="EMBL" id="CAI87322.1"/>
    </source>
</evidence>
<dbReference type="Pfam" id="PF16537">
    <property type="entry name" value="T2SSB"/>
    <property type="match status" value="1"/>
</dbReference>
<organism evidence="4 5">
    <name type="scientific">Pseudoalteromonas translucida (strain TAC 125)</name>
    <dbReference type="NCBI Taxonomy" id="326442"/>
    <lineage>
        <taxon>Bacteria</taxon>
        <taxon>Pseudomonadati</taxon>
        <taxon>Pseudomonadota</taxon>
        <taxon>Gammaproteobacteria</taxon>
        <taxon>Alteromonadales</taxon>
        <taxon>Pseudoalteromonadaceae</taxon>
        <taxon>Pseudoalteromonas</taxon>
    </lineage>
</organism>
<dbReference type="BioCyc" id="PHAL326442:PSHA_RS11180-MONOMER"/>
<keyword evidence="2" id="KW-1133">Transmembrane helix</keyword>
<keyword evidence="2" id="KW-0472">Membrane</keyword>
<dbReference type="KEGG" id="pha:PSHAa2266"/>
<feature type="compositionally biased region" description="Polar residues" evidence="1">
    <location>
        <begin position="190"/>
        <end position="211"/>
    </location>
</feature>
<feature type="transmembrane region" description="Helical" evidence="2">
    <location>
        <begin position="40"/>
        <end position="64"/>
    </location>
</feature>
<feature type="domain" description="Type II secretion system protein GspB C-terminal" evidence="3">
    <location>
        <begin position="308"/>
        <end position="366"/>
    </location>
</feature>
<dbReference type="InterPro" id="IPR032389">
    <property type="entry name" value="GspB_C"/>
</dbReference>
<evidence type="ECO:0000256" key="2">
    <source>
        <dbReference type="SAM" id="Phobius"/>
    </source>
</evidence>
<keyword evidence="2" id="KW-0812">Transmembrane</keyword>
<dbReference type="GO" id="GO:0015627">
    <property type="term" value="C:type II protein secretion system complex"/>
    <property type="evidence" value="ECO:0007669"/>
    <property type="project" value="InterPro"/>
</dbReference>
<keyword evidence="5" id="KW-1185">Reference proteome</keyword>
<sequence length="372" mass="40581">MSYLLDALKQSQQADISAEQYDLQAQQAKQQQALVRYRRLAFVIGGSLAVSFSVAGGFVSGKWLQSSSFNSNNEQAGTAAILNNANADKEPTITTKSDMDDNAARLQTAEQNIAVLAAQPSAPKTAPPDAVNTATSIQGQLVYVQTPSGIVQMLLTPQGQYIPIMENIATLQQNLNPQNSFAQGTYGQGAINQQGYSQPHYNQSSFNQTSNQATQAAKQQPQTNMPSSASLDLSKYKVLGKPLDSQGSTAQKTKRPTLAKNPTLLETAFDQAIQDTEKTQNYEVTQATRSSSRVQPIELLPDGLQAMLPPLKYQAHIYSSALDKRWIKLNGRELFEGDSIGALTVREITPEQSVLDFDGYEFSLKALQDWPQ</sequence>
<protein>
    <recommendedName>
        <fullName evidence="3">Type II secretion system protein GspB C-terminal domain-containing protein</fullName>
    </recommendedName>
</protein>
<dbReference type="STRING" id="326442.PSHAa2266"/>
<reference evidence="4 5" key="1">
    <citation type="journal article" date="2005" name="Genome Res.">
        <title>Coping with cold: the genome of the versatile marine Antarctica bacterium Pseudoalteromonas haloplanktis TAC125.</title>
        <authorList>
            <person name="Medigue C."/>
            <person name="Krin E."/>
            <person name="Pascal G."/>
            <person name="Barbe V."/>
            <person name="Bernsel A."/>
            <person name="Bertin P."/>
            <person name="Cheung F."/>
            <person name="Cruveiller S."/>
            <person name="Damico S."/>
            <person name="Duilio A."/>
            <person name="Fang G."/>
            <person name="Feller G."/>
            <person name="Mangenot S."/>
            <person name="Marino G."/>
            <person name="Nilsson J."/>
            <person name="Parilli E."/>
            <person name="Rocha E."/>
            <person name="Rouy Z."/>
            <person name="Sekowska A."/>
            <person name="Tutino M.L."/>
            <person name="Vallenet D."/>
            <person name="von Heijne G."/>
            <person name="Danchin A."/>
        </authorList>
    </citation>
    <scope>NUCLEOTIDE SEQUENCE [LARGE SCALE GENOMIC DNA]</scope>
    <source>
        <strain evidence="5">TAC 125</strain>
    </source>
</reference>
<accession>Q3IHS3</accession>
<dbReference type="HOGENOM" id="CLU_071573_0_0_6"/>
<evidence type="ECO:0000256" key="1">
    <source>
        <dbReference type="SAM" id="MobiDB-lite"/>
    </source>
</evidence>
<dbReference type="EMBL" id="CR954246">
    <property type="protein sequence ID" value="CAI87322.1"/>
    <property type="molecule type" value="Genomic_DNA"/>
</dbReference>
<dbReference type="AlphaFoldDB" id="Q3IHS3"/>
<dbReference type="PATRIC" id="fig|326442.8.peg.2187"/>
<dbReference type="Proteomes" id="UP000006843">
    <property type="component" value="Chromosome I"/>
</dbReference>
<evidence type="ECO:0000259" key="3">
    <source>
        <dbReference type="Pfam" id="PF16537"/>
    </source>
</evidence>